<dbReference type="Pfam" id="PF00990">
    <property type="entry name" value="GGDEF"/>
    <property type="match status" value="1"/>
</dbReference>
<evidence type="ECO:0000259" key="2">
    <source>
        <dbReference type="PROSITE" id="PS50113"/>
    </source>
</evidence>
<protein>
    <recommendedName>
        <fullName evidence="1">diguanylate cyclase</fullName>
        <ecNumber evidence="1">2.7.7.65</ecNumber>
    </recommendedName>
</protein>
<dbReference type="Pfam" id="PF08668">
    <property type="entry name" value="HDOD"/>
    <property type="match status" value="1"/>
</dbReference>
<feature type="domain" description="HDOD" evidence="4">
    <location>
        <begin position="17"/>
        <end position="215"/>
    </location>
</feature>
<name>A0A846QP13_9BACT</name>
<dbReference type="GO" id="GO:1902201">
    <property type="term" value="P:negative regulation of bacterial-type flagellum-dependent cell motility"/>
    <property type="evidence" value="ECO:0007669"/>
    <property type="project" value="TreeGrafter"/>
</dbReference>
<dbReference type="Gene3D" id="1.10.3210.10">
    <property type="entry name" value="Hypothetical protein af1432"/>
    <property type="match status" value="1"/>
</dbReference>
<dbReference type="InterPro" id="IPR013976">
    <property type="entry name" value="HDOD"/>
</dbReference>
<keyword evidence="6" id="KW-1185">Reference proteome</keyword>
<dbReference type="SUPFAM" id="SSF109604">
    <property type="entry name" value="HD-domain/PDEase-like"/>
    <property type="match status" value="1"/>
</dbReference>
<dbReference type="Gene3D" id="3.30.450.20">
    <property type="entry name" value="PAS domain"/>
    <property type="match status" value="1"/>
</dbReference>
<dbReference type="GO" id="GO:0005886">
    <property type="term" value="C:plasma membrane"/>
    <property type="evidence" value="ECO:0007669"/>
    <property type="project" value="TreeGrafter"/>
</dbReference>
<evidence type="ECO:0000259" key="3">
    <source>
        <dbReference type="PROSITE" id="PS50887"/>
    </source>
</evidence>
<dbReference type="Gene3D" id="3.30.70.270">
    <property type="match status" value="1"/>
</dbReference>
<dbReference type="PROSITE" id="PS50113">
    <property type="entry name" value="PAC"/>
    <property type="match status" value="1"/>
</dbReference>
<dbReference type="Proteomes" id="UP000580856">
    <property type="component" value="Unassembled WGS sequence"/>
</dbReference>
<reference evidence="5 6" key="1">
    <citation type="submission" date="2020-03" db="EMBL/GenBank/DDBJ databases">
        <title>Genomic Encyclopedia of Type Strains, Phase IV (KMG-IV): sequencing the most valuable type-strain genomes for metagenomic binning, comparative biology and taxonomic classification.</title>
        <authorList>
            <person name="Goeker M."/>
        </authorList>
    </citation>
    <scope>NUCLEOTIDE SEQUENCE [LARGE SCALE GENOMIC DNA]</scope>
    <source>
        <strain evidence="5 6">DSM 24233</strain>
    </source>
</reference>
<sequence length="827" mass="90696">MHEHLKSVLTTARQSLEQTFPPAMAQLLRELVKQEPNFEAIAKVIQLDPAMSAAILNLVNSPFYGMSRGITDLKRAAVVLGTREILKIALSVAYLQSRSSISRHAGPESFANWRMVVWSAIAAELLAERLAPEAMHKAYLCTLLKDISLVALAGAGETPLPSSTPGTPLTALQPGQLEAERDLWSIDHGELSTELLSLWGIPDLGCDGIRHHHDLAGIDGHPPLTQAIILATRWAELVNDCGDVHSPDSIVLLANLTRYTAAYTPEELNHLRLTCLERFRSMLATIGIDEAHPSHRLYEHSVQSMQSFHFQSMEIAGTDGGTDGVATLVARQLRWNFGLDEWNLALHEPGLNRFSLYASRPGSGVTPLGAAQQLDDLPWDITGHRVDLSAFGSQWGELRLRANCHADESELGLYVRFLSRALEQYARRQAVLVSKARTLDNLPVGVARLDAQGRVAEINLRLFDLLGNPRNPKGRTMADCLGQSGTTVLGADWDSFLTTPRRTAFSKIFFLNSTTDDAHCMYLCAHRQTGGEILFMIEDITELTAVQKQALQHGEFLGQIVKSMQDVVLTVSATGLIAYASPAYADDLTGRNLFECATPATEDSAMWGPEALASATSPIEVLLRLDAKRSLNLELVVSSLLGAMGGTPSYLVVGRDLTEIRRLEDKLRRQATRDGLTGLFNHYQFNALLEREMQRSLRTGRPLGLLFFDLDGFKEINDTRGHQAGDELLREIAQALRATIRKGTDFPCRYGGDEFAVIATESSASGLMALAERIHAFVSNRFRGTVGMSMGAALLAPHEKPEDLLRRADKAAYAAKAAGGNRICWAD</sequence>
<dbReference type="PANTHER" id="PTHR45138">
    <property type="entry name" value="REGULATORY COMPONENTS OF SENSORY TRANSDUCTION SYSTEM"/>
    <property type="match status" value="1"/>
</dbReference>
<evidence type="ECO:0000313" key="6">
    <source>
        <dbReference type="Proteomes" id="UP000580856"/>
    </source>
</evidence>
<dbReference type="SMART" id="SM00267">
    <property type="entry name" value="GGDEF"/>
    <property type="match status" value="1"/>
</dbReference>
<feature type="domain" description="GGDEF" evidence="3">
    <location>
        <begin position="701"/>
        <end position="827"/>
    </location>
</feature>
<dbReference type="SUPFAM" id="SSF55785">
    <property type="entry name" value="PYP-like sensor domain (PAS domain)"/>
    <property type="match status" value="1"/>
</dbReference>
<dbReference type="PROSITE" id="PS50887">
    <property type="entry name" value="GGDEF"/>
    <property type="match status" value="1"/>
</dbReference>
<dbReference type="EMBL" id="JAATJA010000002">
    <property type="protein sequence ID" value="NJB68212.1"/>
    <property type="molecule type" value="Genomic_DNA"/>
</dbReference>
<dbReference type="PANTHER" id="PTHR45138:SF24">
    <property type="entry name" value="DIGUANYLATE CYCLASE DGCC-RELATED"/>
    <property type="match status" value="1"/>
</dbReference>
<comment type="caution">
    <text evidence="5">The sequence shown here is derived from an EMBL/GenBank/DDBJ whole genome shotgun (WGS) entry which is preliminary data.</text>
</comment>
<dbReference type="InterPro" id="IPR029787">
    <property type="entry name" value="Nucleotide_cyclase"/>
</dbReference>
<feature type="domain" description="PAC" evidence="2">
    <location>
        <begin position="617"/>
        <end position="669"/>
    </location>
</feature>
<gene>
    <name evidence="5" type="ORF">GGQ74_001885</name>
</gene>
<dbReference type="FunFam" id="3.30.70.270:FF:000001">
    <property type="entry name" value="Diguanylate cyclase domain protein"/>
    <property type="match status" value="1"/>
</dbReference>
<dbReference type="PROSITE" id="PS51833">
    <property type="entry name" value="HDOD"/>
    <property type="match status" value="1"/>
</dbReference>
<dbReference type="AlphaFoldDB" id="A0A846QP13"/>
<evidence type="ECO:0000313" key="5">
    <source>
        <dbReference type="EMBL" id="NJB68212.1"/>
    </source>
</evidence>
<proteinExistence type="predicted"/>
<dbReference type="GO" id="GO:0043709">
    <property type="term" value="P:cell adhesion involved in single-species biofilm formation"/>
    <property type="evidence" value="ECO:0007669"/>
    <property type="project" value="TreeGrafter"/>
</dbReference>
<accession>A0A846QP13</accession>
<dbReference type="InterPro" id="IPR043128">
    <property type="entry name" value="Rev_trsase/Diguanyl_cyclase"/>
</dbReference>
<dbReference type="InterPro" id="IPR035965">
    <property type="entry name" value="PAS-like_dom_sf"/>
</dbReference>
<dbReference type="RefSeq" id="WP_167941298.1">
    <property type="nucleotide sequence ID" value="NZ_JAATJA010000002.1"/>
</dbReference>
<organism evidence="5 6">
    <name type="scientific">Desulfobaculum xiamenense</name>
    <dbReference type="NCBI Taxonomy" id="995050"/>
    <lineage>
        <taxon>Bacteria</taxon>
        <taxon>Pseudomonadati</taxon>
        <taxon>Thermodesulfobacteriota</taxon>
        <taxon>Desulfovibrionia</taxon>
        <taxon>Desulfovibrionales</taxon>
        <taxon>Desulfovibrionaceae</taxon>
        <taxon>Desulfobaculum</taxon>
    </lineage>
</organism>
<dbReference type="CDD" id="cd01949">
    <property type="entry name" value="GGDEF"/>
    <property type="match status" value="1"/>
</dbReference>
<dbReference type="InterPro" id="IPR050469">
    <property type="entry name" value="Diguanylate_Cyclase"/>
</dbReference>
<dbReference type="SUPFAM" id="SSF55073">
    <property type="entry name" value="Nucleotide cyclase"/>
    <property type="match status" value="1"/>
</dbReference>
<evidence type="ECO:0000259" key="4">
    <source>
        <dbReference type="PROSITE" id="PS51833"/>
    </source>
</evidence>
<dbReference type="InterPro" id="IPR000700">
    <property type="entry name" value="PAS-assoc_C"/>
</dbReference>
<dbReference type="EC" id="2.7.7.65" evidence="1"/>
<dbReference type="GO" id="GO:0052621">
    <property type="term" value="F:diguanylate cyclase activity"/>
    <property type="evidence" value="ECO:0007669"/>
    <property type="project" value="UniProtKB-EC"/>
</dbReference>
<dbReference type="NCBIfam" id="TIGR00254">
    <property type="entry name" value="GGDEF"/>
    <property type="match status" value="1"/>
</dbReference>
<evidence type="ECO:0000256" key="1">
    <source>
        <dbReference type="ARBA" id="ARBA00012528"/>
    </source>
</evidence>
<dbReference type="InterPro" id="IPR000160">
    <property type="entry name" value="GGDEF_dom"/>
</dbReference>